<dbReference type="GO" id="GO:0005911">
    <property type="term" value="C:cell-cell junction"/>
    <property type="evidence" value="ECO:0007669"/>
    <property type="project" value="TreeGrafter"/>
</dbReference>
<evidence type="ECO:0000256" key="4">
    <source>
        <dbReference type="ARBA" id="ARBA00022837"/>
    </source>
</evidence>
<dbReference type="InterPro" id="IPR030718">
    <property type="entry name" value="EC_dom_sf"/>
</dbReference>
<dbReference type="GO" id="GO:0007605">
    <property type="term" value="P:sensory perception of sound"/>
    <property type="evidence" value="ECO:0007669"/>
    <property type="project" value="InterPro"/>
</dbReference>
<dbReference type="CDD" id="cd11304">
    <property type="entry name" value="Cadherin_repeat"/>
    <property type="match status" value="1"/>
</dbReference>
<evidence type="ECO:0000256" key="7">
    <source>
        <dbReference type="ARBA" id="ARBA00023136"/>
    </source>
</evidence>
<keyword evidence="4 8" id="KW-0106">Calcium</keyword>
<feature type="domain" description="Cadherin" evidence="9">
    <location>
        <begin position="89"/>
        <end position="174"/>
    </location>
</feature>
<keyword evidence="5" id="KW-0130">Cell adhesion</keyword>
<gene>
    <name evidence="10" type="ORF">KC01_LOCUS27741</name>
</gene>
<dbReference type="InterPro" id="IPR020894">
    <property type="entry name" value="Cadherin_CS"/>
</dbReference>
<dbReference type="GO" id="GO:0009653">
    <property type="term" value="P:anatomical structure morphogenesis"/>
    <property type="evidence" value="ECO:0007669"/>
    <property type="project" value="UniProtKB-ARBA"/>
</dbReference>
<keyword evidence="6" id="KW-1133">Transmembrane helix</keyword>
<evidence type="ECO:0000256" key="1">
    <source>
        <dbReference type="ARBA" id="ARBA00004370"/>
    </source>
</evidence>
<dbReference type="PRINTS" id="PR00205">
    <property type="entry name" value="CADHERIN"/>
</dbReference>
<dbReference type="InterPro" id="IPR041149">
    <property type="entry name" value="EC_dom"/>
</dbReference>
<accession>A0AAV2LAT0</accession>
<dbReference type="GO" id="GO:0005509">
    <property type="term" value="F:calcium ion binding"/>
    <property type="evidence" value="ECO:0007669"/>
    <property type="project" value="UniProtKB-UniRule"/>
</dbReference>
<evidence type="ECO:0000313" key="10">
    <source>
        <dbReference type="EMBL" id="CAL1599473.1"/>
    </source>
</evidence>
<dbReference type="InterPro" id="IPR015919">
    <property type="entry name" value="Cadherin-like_sf"/>
</dbReference>
<dbReference type="EMBL" id="OZ035845">
    <property type="protein sequence ID" value="CAL1599473.1"/>
    <property type="molecule type" value="Genomic_DNA"/>
</dbReference>
<dbReference type="AlphaFoldDB" id="A0AAV2LAT0"/>
<dbReference type="Gene3D" id="2.60.40.60">
    <property type="entry name" value="Cadherins"/>
    <property type="match status" value="1"/>
</dbReference>
<dbReference type="InterPro" id="IPR002126">
    <property type="entry name" value="Cadherin-like_dom"/>
</dbReference>
<keyword evidence="2" id="KW-0812">Transmembrane</keyword>
<proteinExistence type="predicted"/>
<keyword evidence="11" id="KW-1185">Reference proteome</keyword>
<evidence type="ECO:0000256" key="6">
    <source>
        <dbReference type="ARBA" id="ARBA00022989"/>
    </source>
</evidence>
<dbReference type="GO" id="GO:0007156">
    <property type="term" value="P:homophilic cell adhesion via plasma membrane adhesion molecules"/>
    <property type="evidence" value="ECO:0007669"/>
    <property type="project" value="InterPro"/>
</dbReference>
<dbReference type="PROSITE" id="PS50268">
    <property type="entry name" value="CADHERIN_2"/>
    <property type="match status" value="1"/>
</dbReference>
<dbReference type="GO" id="GO:0005886">
    <property type="term" value="C:plasma membrane"/>
    <property type="evidence" value="ECO:0007669"/>
    <property type="project" value="InterPro"/>
</dbReference>
<sequence length="182" mass="20672">MRINGVADGPNPTISLSLRDNHDHWVLLDPAKQALYLNSTGRLLDRDPPSLLQSIVVQVQCYNRLIGTVILHEVRIVVRDKNDNAPVFQKPRYYKAISELTPVGTTVFSDFWGKNGAMDIDDGPNGQIEYTIQYNNSDPSTRTFDIPLTLFGSVVLRERLNYEEVTRYLIVIQANVSKKLKR</sequence>
<dbReference type="PROSITE" id="PS00232">
    <property type="entry name" value="CADHERIN_1"/>
    <property type="match status" value="1"/>
</dbReference>
<dbReference type="Proteomes" id="UP001497482">
    <property type="component" value="Chromosome 23"/>
</dbReference>
<evidence type="ECO:0000259" key="9">
    <source>
        <dbReference type="PROSITE" id="PS50268"/>
    </source>
</evidence>
<protein>
    <recommendedName>
        <fullName evidence="9">Cadherin domain-containing protein</fullName>
    </recommendedName>
</protein>
<dbReference type="PANTHER" id="PTHR24025">
    <property type="entry name" value="DESMOGLEIN FAMILY MEMBER"/>
    <property type="match status" value="1"/>
</dbReference>
<dbReference type="GO" id="GO:0032420">
    <property type="term" value="C:stereocilium"/>
    <property type="evidence" value="ECO:0007669"/>
    <property type="project" value="InterPro"/>
</dbReference>
<keyword evidence="7" id="KW-0472">Membrane</keyword>
<reference evidence="10 11" key="1">
    <citation type="submission" date="2024-04" db="EMBL/GenBank/DDBJ databases">
        <authorList>
            <person name="Waldvogel A.-M."/>
            <person name="Schoenle A."/>
        </authorList>
    </citation>
    <scope>NUCLEOTIDE SEQUENCE [LARGE SCALE GENOMIC DNA]</scope>
</reference>
<organism evidence="10 11">
    <name type="scientific">Knipowitschia caucasica</name>
    <name type="common">Caucasian dwarf goby</name>
    <name type="synonym">Pomatoschistus caucasicus</name>
    <dbReference type="NCBI Taxonomy" id="637954"/>
    <lineage>
        <taxon>Eukaryota</taxon>
        <taxon>Metazoa</taxon>
        <taxon>Chordata</taxon>
        <taxon>Craniata</taxon>
        <taxon>Vertebrata</taxon>
        <taxon>Euteleostomi</taxon>
        <taxon>Actinopterygii</taxon>
        <taxon>Neopterygii</taxon>
        <taxon>Teleostei</taxon>
        <taxon>Neoteleostei</taxon>
        <taxon>Acanthomorphata</taxon>
        <taxon>Gobiaria</taxon>
        <taxon>Gobiiformes</taxon>
        <taxon>Gobioidei</taxon>
        <taxon>Gobiidae</taxon>
        <taxon>Gobiinae</taxon>
        <taxon>Knipowitschia</taxon>
    </lineage>
</organism>
<name>A0AAV2LAT0_KNICA</name>
<evidence type="ECO:0000256" key="2">
    <source>
        <dbReference type="ARBA" id="ARBA00022692"/>
    </source>
</evidence>
<evidence type="ECO:0000256" key="3">
    <source>
        <dbReference type="ARBA" id="ARBA00022737"/>
    </source>
</evidence>
<dbReference type="FunFam" id="2.60.40.60:FF:000048">
    <property type="entry name" value="protocadherin-15 isoform X1"/>
    <property type="match status" value="1"/>
</dbReference>
<evidence type="ECO:0000256" key="5">
    <source>
        <dbReference type="ARBA" id="ARBA00022889"/>
    </source>
</evidence>
<evidence type="ECO:0000313" key="11">
    <source>
        <dbReference type="Proteomes" id="UP001497482"/>
    </source>
</evidence>
<dbReference type="InterPro" id="IPR050971">
    <property type="entry name" value="Cadherin-domain_protein"/>
</dbReference>
<dbReference type="PANTHER" id="PTHR24025:SF31">
    <property type="entry name" value="NEURAL-CADHERIN"/>
    <property type="match status" value="1"/>
</dbReference>
<evidence type="ECO:0000256" key="8">
    <source>
        <dbReference type="PROSITE-ProRule" id="PRU00043"/>
    </source>
</evidence>
<comment type="subcellular location">
    <subcellularLocation>
        <location evidence="1">Membrane</location>
    </subcellularLocation>
</comment>
<dbReference type="GO" id="GO:0048839">
    <property type="term" value="P:inner ear development"/>
    <property type="evidence" value="ECO:0007669"/>
    <property type="project" value="InterPro"/>
</dbReference>
<dbReference type="SUPFAM" id="SSF49313">
    <property type="entry name" value="Cadherin-like"/>
    <property type="match status" value="1"/>
</dbReference>
<dbReference type="Pfam" id="PF18432">
    <property type="entry name" value="ECD"/>
    <property type="match status" value="1"/>
</dbReference>
<dbReference type="Gene3D" id="2.60.40.3430">
    <property type="match status" value="1"/>
</dbReference>
<keyword evidence="3" id="KW-0677">Repeat</keyword>